<evidence type="ECO:0000313" key="1">
    <source>
        <dbReference type="EMBL" id="BDU71557.1"/>
    </source>
</evidence>
<sequence length="299" mass="34273">MLHEFALDPEAVEDLKDLRFLQEAFGLPKGRLLAELPEGWAAAVFKRLGGAGGLNASKVTERLVELKRCMTARPSNPIGPFLTVAQVEHQRCRFHAILTADRAVPEIPLIPFQEVTESPLWQSPRSIAWPRERGTILKRLRVFGSLTRELHLIDPYFNLRFAGCRNFLEELLTLILEGRGREACHVRVHFHLSAKHTGSSIPIEDWTLRLNRLTKWRPLSVNISLWDDESFHTRFHNRYLLNDSGGIQFGDGLELQELRRGLDTASLLGEEAYGELWRRVRTLQPVQNARIVVPERGRR</sequence>
<organism evidence="1 2">
    <name type="scientific">Mesoterricola silvestris</name>
    <dbReference type="NCBI Taxonomy" id="2927979"/>
    <lineage>
        <taxon>Bacteria</taxon>
        <taxon>Pseudomonadati</taxon>
        <taxon>Acidobacteriota</taxon>
        <taxon>Holophagae</taxon>
        <taxon>Holophagales</taxon>
        <taxon>Holophagaceae</taxon>
        <taxon>Mesoterricola</taxon>
    </lineage>
</organism>
<keyword evidence="2" id="KW-1185">Reference proteome</keyword>
<dbReference type="AlphaFoldDB" id="A0AA48K8R3"/>
<dbReference type="Proteomes" id="UP001238179">
    <property type="component" value="Chromosome"/>
</dbReference>
<accession>A0AA48K8R3</accession>
<proteinExistence type="predicted"/>
<dbReference type="RefSeq" id="WP_316414446.1">
    <property type="nucleotide sequence ID" value="NZ_AP027080.1"/>
</dbReference>
<gene>
    <name evidence="1" type="ORF">METEAL_07310</name>
</gene>
<reference evidence="2" key="1">
    <citation type="journal article" date="2023" name="Int. J. Syst. Evol. Microbiol.">
        <title>Mesoterricola silvestris gen. nov., sp. nov., Mesoterricola sediminis sp. nov., Geothrix oryzae sp. nov., Geothrix edaphica sp. nov., Geothrix rubra sp. nov., and Geothrix limicola sp. nov., six novel members of Acidobacteriota isolated from soils.</title>
        <authorList>
            <person name="Itoh H."/>
            <person name="Sugisawa Y."/>
            <person name="Mise K."/>
            <person name="Xu Z."/>
            <person name="Kuniyasu M."/>
            <person name="Ushijima N."/>
            <person name="Kawano K."/>
            <person name="Kobayashi E."/>
            <person name="Shiratori Y."/>
            <person name="Masuda Y."/>
            <person name="Senoo K."/>
        </authorList>
    </citation>
    <scope>NUCLEOTIDE SEQUENCE [LARGE SCALE GENOMIC DNA]</scope>
    <source>
        <strain evidence="2">W79</strain>
    </source>
</reference>
<evidence type="ECO:0000313" key="2">
    <source>
        <dbReference type="Proteomes" id="UP001238179"/>
    </source>
</evidence>
<dbReference type="KEGG" id="msil:METEAL_07310"/>
<protein>
    <submittedName>
        <fullName evidence="1">Uncharacterized protein</fullName>
    </submittedName>
</protein>
<name>A0AA48K8R3_9BACT</name>
<dbReference type="EMBL" id="AP027080">
    <property type="protein sequence ID" value="BDU71557.1"/>
    <property type="molecule type" value="Genomic_DNA"/>
</dbReference>